<evidence type="ECO:0000256" key="4">
    <source>
        <dbReference type="ARBA" id="ARBA00010052"/>
    </source>
</evidence>
<dbReference type="Gene3D" id="3.40.570.10">
    <property type="entry name" value="Extracellular Endonuclease, subunit A"/>
    <property type="match status" value="1"/>
</dbReference>
<dbReference type="Proteomes" id="UP000887574">
    <property type="component" value="Unplaced"/>
</dbReference>
<evidence type="ECO:0000256" key="2">
    <source>
        <dbReference type="ARBA" id="ARBA00002269"/>
    </source>
</evidence>
<evidence type="ECO:0000256" key="12">
    <source>
        <dbReference type="ARBA" id="ARBA00022927"/>
    </source>
</evidence>
<keyword evidence="9" id="KW-0479">Metal-binding</keyword>
<keyword evidence="11" id="KW-0460">Magnesium</keyword>
<feature type="domain" description="ENPP1-3/EXOG-like endonuclease/phosphodiesterase" evidence="16">
    <location>
        <begin position="418"/>
        <end position="534"/>
    </location>
</feature>
<dbReference type="InterPro" id="IPR039768">
    <property type="entry name" value="Nmd3"/>
</dbReference>
<keyword evidence="18" id="KW-1185">Reference proteome</keyword>
<organism evidence="18 19">
    <name type="scientific">Ditylenchus dipsaci</name>
    <dbReference type="NCBI Taxonomy" id="166011"/>
    <lineage>
        <taxon>Eukaryota</taxon>
        <taxon>Metazoa</taxon>
        <taxon>Ecdysozoa</taxon>
        <taxon>Nematoda</taxon>
        <taxon>Chromadorea</taxon>
        <taxon>Rhabditida</taxon>
        <taxon>Tylenchina</taxon>
        <taxon>Tylenchomorpha</taxon>
        <taxon>Sphaerularioidea</taxon>
        <taxon>Anguinidae</taxon>
        <taxon>Anguininae</taxon>
        <taxon>Ditylenchus</taxon>
    </lineage>
</organism>
<evidence type="ECO:0000259" key="16">
    <source>
        <dbReference type="SMART" id="SM00477"/>
    </source>
</evidence>
<dbReference type="WBParaSite" id="jg14542.2">
    <property type="protein sequence ID" value="jg14542.2"/>
    <property type="gene ID" value="jg14542"/>
</dbReference>
<dbReference type="GO" id="GO:0005634">
    <property type="term" value="C:nucleus"/>
    <property type="evidence" value="ECO:0007669"/>
    <property type="project" value="UniProtKB-SubCell"/>
</dbReference>
<reference evidence="19" key="1">
    <citation type="submission" date="2022-11" db="UniProtKB">
        <authorList>
            <consortium name="WormBaseParasite"/>
        </authorList>
    </citation>
    <scope>IDENTIFICATION</scope>
</reference>
<keyword evidence="7 14" id="KW-0963">Cytoplasm</keyword>
<evidence type="ECO:0000256" key="1">
    <source>
        <dbReference type="ARBA" id="ARBA00001946"/>
    </source>
</evidence>
<evidence type="ECO:0000313" key="18">
    <source>
        <dbReference type="Proteomes" id="UP000887574"/>
    </source>
</evidence>
<evidence type="ECO:0000256" key="7">
    <source>
        <dbReference type="ARBA" id="ARBA00022490"/>
    </source>
</evidence>
<dbReference type="PROSITE" id="PS01070">
    <property type="entry name" value="NUCLEASE_NON_SPEC"/>
    <property type="match status" value="1"/>
</dbReference>
<evidence type="ECO:0000256" key="13">
    <source>
        <dbReference type="ARBA" id="ARBA00023242"/>
    </source>
</evidence>
<dbReference type="GO" id="GO:0015031">
    <property type="term" value="P:protein transport"/>
    <property type="evidence" value="ECO:0007669"/>
    <property type="project" value="UniProtKB-KW"/>
</dbReference>
<dbReference type="InterPro" id="IPR001604">
    <property type="entry name" value="Endo_G_ENPP1-like_dom"/>
</dbReference>
<evidence type="ECO:0000256" key="15">
    <source>
        <dbReference type="SAM" id="MobiDB-lite"/>
    </source>
</evidence>
<protein>
    <recommendedName>
        <fullName evidence="5 14">60S ribosomal export protein NMD3</fullName>
    </recommendedName>
</protein>
<dbReference type="InterPro" id="IPR007064">
    <property type="entry name" value="Nmd3_N"/>
</dbReference>
<evidence type="ECO:0000313" key="19">
    <source>
        <dbReference type="WBParaSite" id="jg14542.2"/>
    </source>
</evidence>
<name>A0A915D078_9BILA</name>
<feature type="compositionally biased region" description="Polar residues" evidence="15">
    <location>
        <begin position="390"/>
        <end position="399"/>
    </location>
</feature>
<dbReference type="GO" id="GO:0003676">
    <property type="term" value="F:nucleic acid binding"/>
    <property type="evidence" value="ECO:0007669"/>
    <property type="project" value="InterPro"/>
</dbReference>
<keyword evidence="8" id="KW-0540">Nuclease</keyword>
<evidence type="ECO:0000256" key="8">
    <source>
        <dbReference type="ARBA" id="ARBA00022722"/>
    </source>
</evidence>
<dbReference type="InterPro" id="IPR020821">
    <property type="entry name" value="ENPP1-3/EXOG-like_nuc-like"/>
</dbReference>
<keyword evidence="10" id="KW-0378">Hydrolase</keyword>
<dbReference type="GO" id="GO:0043023">
    <property type="term" value="F:ribosomal large subunit binding"/>
    <property type="evidence" value="ECO:0007669"/>
    <property type="project" value="InterPro"/>
</dbReference>
<dbReference type="Pfam" id="PF21192">
    <property type="entry name" value="OB_NMD3"/>
    <property type="match status" value="1"/>
</dbReference>
<dbReference type="Pfam" id="PF04981">
    <property type="entry name" value="NMD3"/>
    <property type="match status" value="1"/>
</dbReference>
<dbReference type="Pfam" id="PF01223">
    <property type="entry name" value="Endonuclease_NS"/>
    <property type="match status" value="1"/>
</dbReference>
<dbReference type="PANTHER" id="PTHR12746">
    <property type="entry name" value="NONSENSE-MEDIATED MRNA DECAY PROTEIN 3"/>
    <property type="match status" value="1"/>
</dbReference>
<evidence type="ECO:0000256" key="9">
    <source>
        <dbReference type="ARBA" id="ARBA00022723"/>
    </source>
</evidence>
<evidence type="ECO:0000259" key="17">
    <source>
        <dbReference type="SMART" id="SM00892"/>
    </source>
</evidence>
<dbReference type="InterPro" id="IPR048898">
    <property type="entry name" value="OB_NMD3"/>
</dbReference>
<dbReference type="SUPFAM" id="SSF54060">
    <property type="entry name" value="His-Me finger endonucleases"/>
    <property type="match status" value="1"/>
</dbReference>
<evidence type="ECO:0000256" key="10">
    <source>
        <dbReference type="ARBA" id="ARBA00022759"/>
    </source>
</evidence>
<evidence type="ECO:0000256" key="6">
    <source>
        <dbReference type="ARBA" id="ARBA00022448"/>
    </source>
</evidence>
<keyword evidence="12 14" id="KW-0653">Protein transport</keyword>
<dbReference type="GO" id="GO:0016787">
    <property type="term" value="F:hydrolase activity"/>
    <property type="evidence" value="ECO:0007669"/>
    <property type="project" value="InterPro"/>
</dbReference>
<dbReference type="PANTHER" id="PTHR12746:SF2">
    <property type="entry name" value="60S RIBOSOMAL EXPORT PROTEIN NMD3"/>
    <property type="match status" value="1"/>
</dbReference>
<dbReference type="GO" id="GO:0046872">
    <property type="term" value="F:metal ion binding"/>
    <property type="evidence" value="ECO:0007669"/>
    <property type="project" value="UniProtKB-KW"/>
</dbReference>
<dbReference type="GO" id="GO:0005737">
    <property type="term" value="C:cytoplasm"/>
    <property type="evidence" value="ECO:0007669"/>
    <property type="project" value="UniProtKB-SubCell"/>
</dbReference>
<comment type="cofactor">
    <cofactor evidence="1">
        <name>Mg(2+)</name>
        <dbReference type="ChEBI" id="CHEBI:18420"/>
    </cofactor>
</comment>
<dbReference type="InterPro" id="IPR044929">
    <property type="entry name" value="DNA/RNA_non-sp_Endonuclease_sf"/>
</dbReference>
<dbReference type="GO" id="GO:0000055">
    <property type="term" value="P:ribosomal large subunit export from nucleus"/>
    <property type="evidence" value="ECO:0007669"/>
    <property type="project" value="TreeGrafter"/>
</dbReference>
<dbReference type="InterPro" id="IPR044925">
    <property type="entry name" value="His-Me_finger_sf"/>
</dbReference>
<keyword evidence="10" id="KW-0255">Endonuclease</keyword>
<keyword evidence="6 14" id="KW-0813">Transport</keyword>
<dbReference type="SMART" id="SM00477">
    <property type="entry name" value="NUC"/>
    <property type="match status" value="1"/>
</dbReference>
<dbReference type="SMART" id="SM00892">
    <property type="entry name" value="Endonuclease_NS"/>
    <property type="match status" value="1"/>
</dbReference>
<accession>A0A915D078</accession>
<dbReference type="AlphaFoldDB" id="A0A915D078"/>
<comment type="similarity">
    <text evidence="4">Belongs to the DNA/RNA non-specific endonuclease family.</text>
</comment>
<evidence type="ECO:0000256" key="11">
    <source>
        <dbReference type="ARBA" id="ARBA00022842"/>
    </source>
</evidence>
<comment type="similarity">
    <text evidence="3 14">Belongs to the NMD3 family.</text>
</comment>
<dbReference type="InterPro" id="IPR018524">
    <property type="entry name" value="DNA/RNA_endonuclease_AS"/>
</dbReference>
<proteinExistence type="inferred from homology"/>
<dbReference type="GO" id="GO:0004519">
    <property type="term" value="F:endonuclease activity"/>
    <property type="evidence" value="ECO:0007669"/>
    <property type="project" value="UniProtKB-KW"/>
</dbReference>
<feature type="region of interest" description="Disordered" evidence="15">
    <location>
        <begin position="380"/>
        <end position="408"/>
    </location>
</feature>
<comment type="subcellular location">
    <subcellularLocation>
        <location evidence="14">Cytoplasm</location>
    </subcellularLocation>
    <subcellularLocation>
        <location evidence="14">Nucleus</location>
    </subcellularLocation>
</comment>
<keyword evidence="13 14" id="KW-0539">Nucleus</keyword>
<evidence type="ECO:0000256" key="14">
    <source>
        <dbReference type="RuleBase" id="RU364108"/>
    </source>
</evidence>
<sequence>MEELILEAPTQGIIACCECGAPILPNPANMCVGCLRSKVDITDGIQNKVSCIPVEIVSATSSRQTPGRMQMMTKVRLVDGVFIWTEPHSKRVKVKLTVQQEVFVGAILQQSFVVEFTLYNQMCDDCRRAEAKDYWRACVQIRQKCDFKKTLFYMEQLMLKHNAHEKTTNIKPGPTVLPTKHQYSQQLITHDTKSQIYDYKHTFCVDLLCEVTATAYWKDAFEIMCQPKQLVEFYVLEVDELRENKMQPGHGYISNRHRLADVWVVRGNQVGQSDAQTFCCRTHLGHLLNPGDTVLGYDVVNTNINNTSFDAVKAESVPDVVLVRKSYDRAQRIRHRQWKLKRLYHQEDTSSVQNEFIGFMEDIEEDPLMRDKINIYRKNDKDRSRARNAHSVSTITSEAGDQVPDGPSLAEMLDDLDLNDVEMKEVVEHLTPDRLVYDPSVGRSKSTFKPDTSIHTFFQSQNSDYLRSGYDRGHLAAAGNHRKSRNSIDQTFFLTNMSPQVGRGFNRDKWNDVEIHVRRLAKKNRNVYICTGPL</sequence>
<evidence type="ECO:0000256" key="5">
    <source>
        <dbReference type="ARBA" id="ARBA00017035"/>
    </source>
</evidence>
<comment type="function">
    <text evidence="2 14">Acts as an adapter for the XPO1/CRM1-mediated export of the 60S ribosomal subunit.</text>
</comment>
<evidence type="ECO:0000256" key="3">
    <source>
        <dbReference type="ARBA" id="ARBA00009794"/>
    </source>
</evidence>
<feature type="domain" description="DNA/RNA non-specific endonuclease/pyrophosphatase/phosphodiesterase" evidence="17">
    <location>
        <begin position="415"/>
        <end position="534"/>
    </location>
</feature>